<organism evidence="2 3">
    <name type="scientific">Spirosoma profusum</name>
    <dbReference type="NCBI Taxonomy" id="2771354"/>
    <lineage>
        <taxon>Bacteria</taxon>
        <taxon>Pseudomonadati</taxon>
        <taxon>Bacteroidota</taxon>
        <taxon>Cytophagia</taxon>
        <taxon>Cytophagales</taxon>
        <taxon>Cytophagaceae</taxon>
        <taxon>Spirosoma</taxon>
    </lineage>
</organism>
<dbReference type="SUPFAM" id="SSF51197">
    <property type="entry name" value="Clavaminate synthase-like"/>
    <property type="match status" value="1"/>
</dbReference>
<comment type="cofactor">
    <cofactor evidence="1">
        <name>Fe(2+)</name>
        <dbReference type="ChEBI" id="CHEBI:29033"/>
    </cofactor>
</comment>
<gene>
    <name evidence="2" type="ORF">IC229_15515</name>
</gene>
<evidence type="ECO:0000313" key="3">
    <source>
        <dbReference type="Proteomes" id="UP000598820"/>
    </source>
</evidence>
<keyword evidence="3" id="KW-1185">Reference proteome</keyword>
<dbReference type="Gene3D" id="2.60.120.620">
    <property type="entry name" value="q2cbj1_9rhob like domain"/>
    <property type="match status" value="1"/>
</dbReference>
<dbReference type="GO" id="GO:0005506">
    <property type="term" value="F:iron ion binding"/>
    <property type="evidence" value="ECO:0007669"/>
    <property type="project" value="UniProtKB-ARBA"/>
</dbReference>
<comment type="caution">
    <text evidence="2">The sequence shown here is derived from an EMBL/GenBank/DDBJ whole genome shotgun (WGS) entry which is preliminary data.</text>
</comment>
<dbReference type="Proteomes" id="UP000598820">
    <property type="component" value="Unassembled WGS sequence"/>
</dbReference>
<dbReference type="PANTHER" id="PTHR20883:SF48">
    <property type="entry name" value="ECTOINE DIOXYGENASE"/>
    <property type="match status" value="1"/>
</dbReference>
<evidence type="ECO:0000256" key="1">
    <source>
        <dbReference type="ARBA" id="ARBA00001954"/>
    </source>
</evidence>
<dbReference type="RefSeq" id="WP_190887995.1">
    <property type="nucleotide sequence ID" value="NZ_JACWZY010000012.1"/>
</dbReference>
<keyword evidence="2" id="KW-0223">Dioxygenase</keyword>
<dbReference type="EMBL" id="JACWZY010000012">
    <property type="protein sequence ID" value="MBD2702058.1"/>
    <property type="molecule type" value="Genomic_DNA"/>
</dbReference>
<keyword evidence="2" id="KW-0560">Oxidoreductase</keyword>
<proteinExistence type="predicted"/>
<dbReference type="AlphaFoldDB" id="A0A927ARB2"/>
<dbReference type="PANTHER" id="PTHR20883">
    <property type="entry name" value="PHYTANOYL-COA DIOXYGENASE DOMAIN CONTAINING 1"/>
    <property type="match status" value="1"/>
</dbReference>
<protein>
    <submittedName>
        <fullName evidence="2">Phytanoyl-CoA dioxygenase family protein</fullName>
    </submittedName>
</protein>
<evidence type="ECO:0000313" key="2">
    <source>
        <dbReference type="EMBL" id="MBD2702058.1"/>
    </source>
</evidence>
<dbReference type="GO" id="GO:0016706">
    <property type="term" value="F:2-oxoglutarate-dependent dioxygenase activity"/>
    <property type="evidence" value="ECO:0007669"/>
    <property type="project" value="UniProtKB-ARBA"/>
</dbReference>
<dbReference type="InterPro" id="IPR008775">
    <property type="entry name" value="Phytyl_CoA_dOase-like"/>
</dbReference>
<name>A0A927ARB2_9BACT</name>
<sequence>MSVDRQEQVAHWTNWNSRHGSWSVQPSHYYLNYLYTVRIHLDYCDEKNGALKVIPGSHRLGILPDADLQTLNKSQATICAVLKGGLLIMRPLLVHASGKSTSNTNRRVIHLELTDRQLPKGLQWREFSRRWTKIGYTRKMLTLNSLP</sequence>
<accession>A0A927ARB2</accession>
<dbReference type="Pfam" id="PF05721">
    <property type="entry name" value="PhyH"/>
    <property type="match status" value="1"/>
</dbReference>
<reference evidence="2" key="1">
    <citation type="submission" date="2020-09" db="EMBL/GenBank/DDBJ databases">
        <authorList>
            <person name="Kim M.K."/>
        </authorList>
    </citation>
    <scope>NUCLEOTIDE SEQUENCE</scope>
    <source>
        <strain evidence="2">BT702</strain>
    </source>
</reference>